<dbReference type="InterPro" id="IPR028281">
    <property type="entry name" value="Sirohaem_synthase_central"/>
</dbReference>
<dbReference type="GO" id="GO:0019354">
    <property type="term" value="P:siroheme biosynthetic process"/>
    <property type="evidence" value="ECO:0007669"/>
    <property type="project" value="InterPro"/>
</dbReference>
<keyword evidence="10" id="KW-1185">Reference proteome</keyword>
<evidence type="ECO:0000256" key="1">
    <source>
        <dbReference type="ARBA" id="ARBA00005010"/>
    </source>
</evidence>
<keyword evidence="3" id="KW-0560">Oxidoreductase</keyword>
<feature type="domain" description="Siroheme synthase central" evidence="8">
    <location>
        <begin position="131"/>
        <end position="157"/>
    </location>
</feature>
<dbReference type="InterPro" id="IPR028161">
    <property type="entry name" value="Met8-like"/>
</dbReference>
<reference evidence="9" key="1">
    <citation type="submission" date="2023-01" db="EMBL/GenBank/DDBJ databases">
        <authorList>
            <person name="Van Ghelder C."/>
            <person name="Rancurel C."/>
        </authorList>
    </citation>
    <scope>NUCLEOTIDE SEQUENCE</scope>
    <source>
        <strain evidence="9">CNCM I-4278</strain>
    </source>
</reference>
<sequence>MKNSYPEIQGGGSLILAWQVRNRKVLVIGGGEVAAGRIVNILNADAKVTVVCPREGLNDEVAYRVARKQVEHVDRKFEPSDLDGVDMVLTAVDDPEASSQIYKLCHEKRIPANIADVPPECDFYFGSVHRDGPLQIMVSTNGNGPKLANIVRRQIADTLPHNIGLAVQRVGALRKKLRKIAPNIEEGPKRMQWMSKVCEQWTLDDLCDMTEEDMEMLLDFYSPNLVPTLDTVRLQEPDGAYDGPFLI</sequence>
<dbReference type="NCBIfam" id="TIGR01470">
    <property type="entry name" value="cysG_Nterm"/>
    <property type="match status" value="1"/>
</dbReference>
<evidence type="ECO:0000313" key="9">
    <source>
        <dbReference type="EMBL" id="CAI6330462.1"/>
    </source>
</evidence>
<dbReference type="AlphaFoldDB" id="A0A9W4XN67"/>
<evidence type="ECO:0000256" key="5">
    <source>
        <dbReference type="ARBA" id="ARBA00023244"/>
    </source>
</evidence>
<dbReference type="Pfam" id="PF14824">
    <property type="entry name" value="Sirohm_synth_M"/>
    <property type="match status" value="1"/>
</dbReference>
<dbReference type="Proteomes" id="UP001152607">
    <property type="component" value="Unassembled WGS sequence"/>
</dbReference>
<dbReference type="PANTHER" id="PTHR35330:SF1">
    <property type="entry name" value="SIROHEME BIOSYNTHESIS PROTEIN MET8"/>
    <property type="match status" value="1"/>
</dbReference>
<proteinExistence type="predicted"/>
<keyword evidence="4" id="KW-0520">NAD</keyword>
<dbReference type="Pfam" id="PF13241">
    <property type="entry name" value="NAD_binding_7"/>
    <property type="match status" value="1"/>
</dbReference>
<accession>A0A9W4XN67</accession>
<dbReference type="InterPro" id="IPR036291">
    <property type="entry name" value="NAD(P)-bd_dom_sf"/>
</dbReference>
<dbReference type="SUPFAM" id="SSF75615">
    <property type="entry name" value="Siroheme synthase middle domains-like"/>
    <property type="match status" value="1"/>
</dbReference>
<comment type="caution">
    <text evidence="9">The sequence shown here is derived from an EMBL/GenBank/DDBJ whole genome shotgun (WGS) entry which is preliminary data.</text>
</comment>
<evidence type="ECO:0000259" key="7">
    <source>
        <dbReference type="Pfam" id="PF14823"/>
    </source>
</evidence>
<dbReference type="OrthoDB" id="1721126at2759"/>
<evidence type="ECO:0000259" key="8">
    <source>
        <dbReference type="Pfam" id="PF14824"/>
    </source>
</evidence>
<dbReference type="Pfam" id="PF14823">
    <property type="entry name" value="Sirohm_synth_C"/>
    <property type="match status" value="1"/>
</dbReference>
<dbReference type="EC" id="1.3.1.76" evidence="2"/>
<evidence type="ECO:0000256" key="4">
    <source>
        <dbReference type="ARBA" id="ARBA00023027"/>
    </source>
</evidence>
<protein>
    <recommendedName>
        <fullName evidence="2">precorrin-2 dehydrogenase</fullName>
        <ecNumber evidence="2">1.3.1.76</ecNumber>
    </recommendedName>
</protein>
<evidence type="ECO:0000256" key="2">
    <source>
        <dbReference type="ARBA" id="ARBA00012400"/>
    </source>
</evidence>
<feature type="domain" description="Siroheme biosynthesis protein Met8 C-terminal" evidence="7">
    <location>
        <begin position="160"/>
        <end position="227"/>
    </location>
</feature>
<dbReference type="Gene3D" id="1.10.3280.10">
    <property type="entry name" value="Siroheme synthase, domain 3"/>
    <property type="match status" value="1"/>
</dbReference>
<dbReference type="EMBL" id="CAOQHR010000002">
    <property type="protein sequence ID" value="CAI6330462.1"/>
    <property type="molecule type" value="Genomic_DNA"/>
</dbReference>
<dbReference type="PANTHER" id="PTHR35330">
    <property type="entry name" value="SIROHEME BIOSYNTHESIS PROTEIN MET8"/>
    <property type="match status" value="1"/>
</dbReference>
<dbReference type="GO" id="GO:0004325">
    <property type="term" value="F:ferrochelatase activity"/>
    <property type="evidence" value="ECO:0007669"/>
    <property type="project" value="InterPro"/>
</dbReference>
<dbReference type="SUPFAM" id="SSF51735">
    <property type="entry name" value="NAD(P)-binding Rossmann-fold domains"/>
    <property type="match status" value="1"/>
</dbReference>
<comment type="pathway">
    <text evidence="1">Porphyrin-containing compound metabolism; siroheme biosynthesis; sirohydrochlorin from precorrin-2: step 1/1.</text>
</comment>
<evidence type="ECO:0000256" key="6">
    <source>
        <dbReference type="ARBA" id="ARBA00047561"/>
    </source>
</evidence>
<evidence type="ECO:0000313" key="10">
    <source>
        <dbReference type="Proteomes" id="UP001152607"/>
    </source>
</evidence>
<name>A0A9W4XN67_9PLEO</name>
<keyword evidence="5" id="KW-0627">Porphyrin biosynthesis</keyword>
<dbReference type="Gene3D" id="3.30.160.110">
    <property type="entry name" value="Siroheme synthase, domain 2"/>
    <property type="match status" value="1"/>
</dbReference>
<dbReference type="InterPro" id="IPR006367">
    <property type="entry name" value="Sirohaem_synthase_N"/>
</dbReference>
<dbReference type="InterPro" id="IPR028162">
    <property type="entry name" value="Met8_C"/>
</dbReference>
<dbReference type="GO" id="GO:0043115">
    <property type="term" value="F:precorrin-2 dehydrogenase activity"/>
    <property type="evidence" value="ECO:0007669"/>
    <property type="project" value="UniProtKB-EC"/>
</dbReference>
<evidence type="ECO:0000256" key="3">
    <source>
        <dbReference type="ARBA" id="ARBA00023002"/>
    </source>
</evidence>
<dbReference type="Gene3D" id="3.40.50.720">
    <property type="entry name" value="NAD(P)-binding Rossmann-like Domain"/>
    <property type="match status" value="1"/>
</dbReference>
<comment type="catalytic activity">
    <reaction evidence="6">
        <text>precorrin-2 + NAD(+) = sirohydrochlorin + NADH + 2 H(+)</text>
        <dbReference type="Rhea" id="RHEA:15613"/>
        <dbReference type="ChEBI" id="CHEBI:15378"/>
        <dbReference type="ChEBI" id="CHEBI:57540"/>
        <dbReference type="ChEBI" id="CHEBI:57945"/>
        <dbReference type="ChEBI" id="CHEBI:58351"/>
        <dbReference type="ChEBI" id="CHEBI:58827"/>
        <dbReference type="EC" id="1.3.1.76"/>
    </reaction>
</comment>
<gene>
    <name evidence="9" type="ORF">PDIGIT_LOCUS4243</name>
</gene>
<organism evidence="9 10">
    <name type="scientific">Periconia digitata</name>
    <dbReference type="NCBI Taxonomy" id="1303443"/>
    <lineage>
        <taxon>Eukaryota</taxon>
        <taxon>Fungi</taxon>
        <taxon>Dikarya</taxon>
        <taxon>Ascomycota</taxon>
        <taxon>Pezizomycotina</taxon>
        <taxon>Dothideomycetes</taxon>
        <taxon>Pleosporomycetidae</taxon>
        <taxon>Pleosporales</taxon>
        <taxon>Massarineae</taxon>
        <taxon>Periconiaceae</taxon>
        <taxon>Periconia</taxon>
    </lineage>
</organism>